<accession>A0ABP5SMX1</accession>
<sequence>MCAPPSAAATSRASAATPRSRRPWSNSTHGLTLAPFHIADDARYHAYFKRVEPVVVFGAADSGVRNRARGDGLTFLDVLWEQAPFVSSGRFVGAVRALAGTWLAEGLFTRAERVRVVAAAVGADLRR</sequence>
<evidence type="ECO:0000256" key="1">
    <source>
        <dbReference type="SAM" id="MobiDB-lite"/>
    </source>
</evidence>
<feature type="compositionally biased region" description="Low complexity" evidence="1">
    <location>
        <begin position="1"/>
        <end position="18"/>
    </location>
</feature>
<gene>
    <name evidence="2" type="ORF">GCM10010246_15670</name>
</gene>
<protein>
    <submittedName>
        <fullName evidence="2">Uncharacterized protein</fullName>
    </submittedName>
</protein>
<proteinExistence type="predicted"/>
<name>A0ABP5SMX1_9ACTN</name>
<dbReference type="Proteomes" id="UP001500253">
    <property type="component" value="Unassembled WGS sequence"/>
</dbReference>
<dbReference type="EMBL" id="BAAASD010000004">
    <property type="protein sequence ID" value="GAA2333036.1"/>
    <property type="molecule type" value="Genomic_DNA"/>
</dbReference>
<dbReference type="RefSeq" id="WP_346173718.1">
    <property type="nucleotide sequence ID" value="NZ_BAAASD010000004.1"/>
</dbReference>
<organism evidence="2 3">
    <name type="scientific">Streptomyces cuspidosporus</name>
    <dbReference type="NCBI Taxonomy" id="66882"/>
    <lineage>
        <taxon>Bacteria</taxon>
        <taxon>Bacillati</taxon>
        <taxon>Actinomycetota</taxon>
        <taxon>Actinomycetes</taxon>
        <taxon>Kitasatosporales</taxon>
        <taxon>Streptomycetaceae</taxon>
        <taxon>Streptomyces</taxon>
    </lineage>
</organism>
<evidence type="ECO:0000313" key="2">
    <source>
        <dbReference type="EMBL" id="GAA2333036.1"/>
    </source>
</evidence>
<reference evidence="3" key="1">
    <citation type="journal article" date="2019" name="Int. J. Syst. Evol. Microbiol.">
        <title>The Global Catalogue of Microorganisms (GCM) 10K type strain sequencing project: providing services to taxonomists for standard genome sequencing and annotation.</title>
        <authorList>
            <consortium name="The Broad Institute Genomics Platform"/>
            <consortium name="The Broad Institute Genome Sequencing Center for Infectious Disease"/>
            <person name="Wu L."/>
            <person name="Ma J."/>
        </authorList>
    </citation>
    <scope>NUCLEOTIDE SEQUENCE [LARGE SCALE GENOMIC DNA]</scope>
    <source>
        <strain evidence="3">JCM 4316</strain>
    </source>
</reference>
<evidence type="ECO:0000313" key="3">
    <source>
        <dbReference type="Proteomes" id="UP001500253"/>
    </source>
</evidence>
<feature type="region of interest" description="Disordered" evidence="1">
    <location>
        <begin position="1"/>
        <end position="30"/>
    </location>
</feature>
<keyword evidence="3" id="KW-1185">Reference proteome</keyword>
<comment type="caution">
    <text evidence="2">The sequence shown here is derived from an EMBL/GenBank/DDBJ whole genome shotgun (WGS) entry which is preliminary data.</text>
</comment>